<accession>A0A370X279</accession>
<feature type="transmembrane region" description="Helical" evidence="1">
    <location>
        <begin position="83"/>
        <end position="102"/>
    </location>
</feature>
<proteinExistence type="predicted"/>
<dbReference type="RefSeq" id="WP_115478678.1">
    <property type="nucleotide sequence ID" value="NZ_QRBF01000005.1"/>
</dbReference>
<dbReference type="EMBL" id="QRBF01000005">
    <property type="protein sequence ID" value="RDS82503.1"/>
    <property type="molecule type" value="Genomic_DNA"/>
</dbReference>
<protein>
    <submittedName>
        <fullName evidence="2">DUF2127 domain-containing protein</fullName>
    </submittedName>
</protein>
<feature type="transmembrane region" description="Helical" evidence="1">
    <location>
        <begin position="138"/>
        <end position="157"/>
    </location>
</feature>
<keyword evidence="1" id="KW-0472">Membrane</keyword>
<dbReference type="Pfam" id="PF09900">
    <property type="entry name" value="DUF2127"/>
    <property type="match status" value="1"/>
</dbReference>
<feature type="transmembrane region" description="Helical" evidence="1">
    <location>
        <begin position="114"/>
        <end position="132"/>
    </location>
</feature>
<evidence type="ECO:0000313" key="2">
    <source>
        <dbReference type="EMBL" id="RDS82503.1"/>
    </source>
</evidence>
<evidence type="ECO:0000256" key="1">
    <source>
        <dbReference type="SAM" id="Phobius"/>
    </source>
</evidence>
<dbReference type="OrthoDB" id="121772at2"/>
<sequence>MSPSDHRITRPSSDIEARHSLGLRIIAIYKAIKTVCLIFVAVAAFGLHQQENFERLVHSLEHLSLTDSSGLRWRLVELLEQMGPSKFVAIGIVALAYAAIFATEGTGLWLRKHWAEWFTVIATGSLIPVEIYEVLLRFNWLKLAALIGNVAIVAYLVRIAMQPHAKRPKDASGVAIPREG</sequence>
<gene>
    <name evidence="2" type="ORF">DWU99_13920</name>
</gene>
<keyword evidence="1" id="KW-0812">Transmembrane</keyword>
<organism evidence="2 3">
    <name type="scientific">Dyella psychrodurans</name>
    <dbReference type="NCBI Taxonomy" id="1927960"/>
    <lineage>
        <taxon>Bacteria</taxon>
        <taxon>Pseudomonadati</taxon>
        <taxon>Pseudomonadota</taxon>
        <taxon>Gammaproteobacteria</taxon>
        <taxon>Lysobacterales</taxon>
        <taxon>Rhodanobacteraceae</taxon>
        <taxon>Dyella</taxon>
    </lineage>
</organism>
<reference evidence="2 3" key="1">
    <citation type="submission" date="2018-07" db="EMBL/GenBank/DDBJ databases">
        <title>Dyella monticola sp. nov. and Dyella psychrodurans sp. nov. isolated from monsoon evergreen broad-leaved forest soil of Dinghu Mountain, China.</title>
        <authorList>
            <person name="Gao Z."/>
            <person name="Qiu L."/>
        </authorList>
    </citation>
    <scope>NUCLEOTIDE SEQUENCE [LARGE SCALE GENOMIC DNA]</scope>
    <source>
        <strain evidence="2 3">4MSK11</strain>
    </source>
</reference>
<keyword evidence="1" id="KW-1133">Transmembrane helix</keyword>
<keyword evidence="3" id="KW-1185">Reference proteome</keyword>
<evidence type="ECO:0000313" key="3">
    <source>
        <dbReference type="Proteomes" id="UP000255334"/>
    </source>
</evidence>
<dbReference type="AlphaFoldDB" id="A0A370X279"/>
<name>A0A370X279_9GAMM</name>
<comment type="caution">
    <text evidence="2">The sequence shown here is derived from an EMBL/GenBank/DDBJ whole genome shotgun (WGS) entry which is preliminary data.</text>
</comment>
<dbReference type="InterPro" id="IPR021125">
    <property type="entry name" value="DUF2127"/>
</dbReference>
<feature type="transmembrane region" description="Helical" evidence="1">
    <location>
        <begin position="21"/>
        <end position="47"/>
    </location>
</feature>
<dbReference type="Proteomes" id="UP000255334">
    <property type="component" value="Unassembled WGS sequence"/>
</dbReference>